<name>A0ABR4QJV8_9CEST</name>
<organism evidence="1 2">
    <name type="scientific">Taenia crassiceps</name>
    <dbReference type="NCBI Taxonomy" id="6207"/>
    <lineage>
        <taxon>Eukaryota</taxon>
        <taxon>Metazoa</taxon>
        <taxon>Spiralia</taxon>
        <taxon>Lophotrochozoa</taxon>
        <taxon>Platyhelminthes</taxon>
        <taxon>Cestoda</taxon>
        <taxon>Eucestoda</taxon>
        <taxon>Cyclophyllidea</taxon>
        <taxon>Taeniidae</taxon>
        <taxon>Taenia</taxon>
    </lineage>
</organism>
<reference evidence="1 2" key="1">
    <citation type="journal article" date="2022" name="Front. Cell. Infect. Microbiol.">
        <title>The Genomes of Two Strains of Taenia crassiceps the Animal Model for the Study of Human Cysticercosis.</title>
        <authorList>
            <person name="Bobes R.J."/>
            <person name="Estrada K."/>
            <person name="Rios-Valencia D.G."/>
            <person name="Calderon-Gallegos A."/>
            <person name="de la Torre P."/>
            <person name="Carrero J.C."/>
            <person name="Sanchez-Flores A."/>
            <person name="Laclette J.P."/>
        </authorList>
    </citation>
    <scope>NUCLEOTIDE SEQUENCE [LARGE SCALE GENOMIC DNA]</scope>
    <source>
        <strain evidence="1">WFUcys</strain>
    </source>
</reference>
<evidence type="ECO:0000313" key="1">
    <source>
        <dbReference type="EMBL" id="KAL5109817.1"/>
    </source>
</evidence>
<dbReference type="Proteomes" id="UP001651158">
    <property type="component" value="Unassembled WGS sequence"/>
</dbReference>
<gene>
    <name evidence="1" type="ORF">TcWFU_001427</name>
</gene>
<proteinExistence type="predicted"/>
<dbReference type="EMBL" id="JAKROA010000002">
    <property type="protein sequence ID" value="KAL5109817.1"/>
    <property type="molecule type" value="Genomic_DNA"/>
</dbReference>
<keyword evidence="2" id="KW-1185">Reference proteome</keyword>
<evidence type="ECO:0000313" key="2">
    <source>
        <dbReference type="Proteomes" id="UP001651158"/>
    </source>
</evidence>
<protein>
    <submittedName>
        <fullName evidence="1">Uncharacterized protein</fullName>
    </submittedName>
</protein>
<sequence length="113" mass="12829">MKHIRRRRDSRGGIHAHKSETRCPGVIYFCVVCVNSHGLDSSWSDTDSMDMEMGGNEALVKDLVATVGNLSPDQRRVVMKFIKTVYLALRKEGFDSSIPAKILRKRLYTFLRG</sequence>
<comment type="caution">
    <text evidence="1">The sequence shown here is derived from an EMBL/GenBank/DDBJ whole genome shotgun (WGS) entry which is preliminary data.</text>
</comment>
<accession>A0ABR4QJV8</accession>